<protein>
    <submittedName>
        <fullName evidence="3">DUF6350 family protein</fullName>
    </submittedName>
</protein>
<dbReference type="Proteomes" id="UP001183535">
    <property type="component" value="Unassembled WGS sequence"/>
</dbReference>
<dbReference type="RefSeq" id="WP_237549286.1">
    <property type="nucleotide sequence ID" value="NZ_JAVRES010000002.1"/>
</dbReference>
<feature type="compositionally biased region" description="Low complexity" evidence="1">
    <location>
        <begin position="587"/>
        <end position="612"/>
    </location>
</feature>
<feature type="transmembrane region" description="Helical" evidence="2">
    <location>
        <begin position="61"/>
        <end position="78"/>
    </location>
</feature>
<feature type="transmembrane region" description="Helical" evidence="2">
    <location>
        <begin position="327"/>
        <end position="347"/>
    </location>
</feature>
<dbReference type="InterPro" id="IPR045931">
    <property type="entry name" value="DUF6350"/>
</dbReference>
<dbReference type="AlphaFoldDB" id="A0ABD5EI03"/>
<feature type="compositionally biased region" description="Basic and acidic residues" evidence="1">
    <location>
        <begin position="571"/>
        <end position="583"/>
    </location>
</feature>
<comment type="caution">
    <text evidence="3">The sequence shown here is derived from an EMBL/GenBank/DDBJ whole genome shotgun (WGS) entry which is preliminary data.</text>
</comment>
<feature type="transmembrane region" description="Helical" evidence="2">
    <location>
        <begin position="21"/>
        <end position="49"/>
    </location>
</feature>
<feature type="compositionally biased region" description="Pro residues" evidence="1">
    <location>
        <begin position="521"/>
        <end position="530"/>
    </location>
</feature>
<evidence type="ECO:0000313" key="3">
    <source>
        <dbReference type="EMBL" id="MDT0434233.1"/>
    </source>
</evidence>
<feature type="transmembrane region" description="Helical" evidence="2">
    <location>
        <begin position="368"/>
        <end position="395"/>
    </location>
</feature>
<feature type="transmembrane region" description="Helical" evidence="2">
    <location>
        <begin position="161"/>
        <end position="185"/>
    </location>
</feature>
<feature type="transmembrane region" description="Helical" evidence="2">
    <location>
        <begin position="401"/>
        <end position="424"/>
    </location>
</feature>
<proteinExistence type="predicted"/>
<accession>A0ABD5EI03</accession>
<feature type="region of interest" description="Disordered" evidence="1">
    <location>
        <begin position="433"/>
        <end position="703"/>
    </location>
</feature>
<feature type="compositionally biased region" description="Pro residues" evidence="1">
    <location>
        <begin position="663"/>
        <end position="673"/>
    </location>
</feature>
<reference evidence="4" key="1">
    <citation type="submission" date="2023-07" db="EMBL/GenBank/DDBJ databases">
        <title>30 novel species of actinomycetes from the DSMZ collection.</title>
        <authorList>
            <person name="Nouioui I."/>
        </authorList>
    </citation>
    <scope>NUCLEOTIDE SEQUENCE [LARGE SCALE GENOMIC DNA]</scope>
    <source>
        <strain evidence="4">DSM 41981</strain>
    </source>
</reference>
<dbReference type="Pfam" id="PF19877">
    <property type="entry name" value="DUF6350"/>
    <property type="match status" value="1"/>
</dbReference>
<name>A0ABD5EI03_9ACTN</name>
<feature type="compositionally biased region" description="Basic and acidic residues" evidence="1">
    <location>
        <begin position="676"/>
        <end position="688"/>
    </location>
</feature>
<feature type="transmembrane region" description="Helical" evidence="2">
    <location>
        <begin position="222"/>
        <end position="244"/>
    </location>
</feature>
<keyword evidence="2" id="KW-0472">Membrane</keyword>
<evidence type="ECO:0000313" key="4">
    <source>
        <dbReference type="Proteomes" id="UP001183535"/>
    </source>
</evidence>
<gene>
    <name evidence="3" type="ORF">RM877_06020</name>
</gene>
<feature type="compositionally biased region" description="Gly residues" evidence="1">
    <location>
        <begin position="613"/>
        <end position="624"/>
    </location>
</feature>
<sequence length="703" mass="70854">MTARRPPLSSLLTRTRARWPGLGASLLGGALAAGLGLGVFAVLVMVLWISSPYPDSGPGGALHVTASLWLLAHGAELVRTDTLSGVPAPVGVTPLLLLALPVWLVHRAARDAADGGGSDDRPQGGDPEVPAGTAWAGVVLGYLAVGAATALYASGGALRPAWAWTAVCLPPLVAGAAAFGVWTAYGRPRDAADGLLVRLPVRLRRHVLGVAAQERLGVAARAAGAGAALLVGGGALLLGVSLLWHGAAARGSFLELTDGWSGRFAVLLLCLTLVPNAAVWAASYGLGPGFLLGVGHAVGPLSSASATSLPPFPLLAAAPSAPGDTPLTWAVALVPAVAGATVGWFVARESGVVDPEGFWSRGRTASTTVIAAALCGIAVAVLAAAAGGRLGVAALSRFGPVWWQTGGATAVWVTVAGVPVALLARAWRCRTRRAPVPTGGVGPQGGTERRGATASPSGPGTRGGSAGRGDTTGTAAGKRRRWWGGRTPEDGTGADEPHRDRDSGSAGRRWFGKRAGAGVPGPRPLVPGPDVPYDQDRVSGLLRDQSGGDQFDPYDFLPSGPPPSASPWYDDATRESRWAELRRASTPPRARGAEGTAGTPGTPGTAGPTGAPGLTGTGGTGDTGGTARTTGAPETPETPGDTKAPRNPAAPRNPEASRTPEAPDMPPAPPSPEPTGETRESHEAREIPGSRAEPGSDEPPTTP</sequence>
<feature type="transmembrane region" description="Helical" evidence="2">
    <location>
        <begin position="129"/>
        <end position="154"/>
    </location>
</feature>
<feature type="compositionally biased region" description="Low complexity" evidence="1">
    <location>
        <begin position="625"/>
        <end position="662"/>
    </location>
</feature>
<keyword evidence="2" id="KW-1133">Transmembrane helix</keyword>
<evidence type="ECO:0000256" key="1">
    <source>
        <dbReference type="SAM" id="MobiDB-lite"/>
    </source>
</evidence>
<evidence type="ECO:0000256" key="2">
    <source>
        <dbReference type="SAM" id="Phobius"/>
    </source>
</evidence>
<organism evidence="3 4">
    <name type="scientific">Streptomyces doudnae</name>
    <dbReference type="NCBI Taxonomy" id="3075536"/>
    <lineage>
        <taxon>Bacteria</taxon>
        <taxon>Bacillati</taxon>
        <taxon>Actinomycetota</taxon>
        <taxon>Actinomycetes</taxon>
        <taxon>Kitasatosporales</taxon>
        <taxon>Streptomycetaceae</taxon>
        <taxon>Streptomyces</taxon>
    </lineage>
</organism>
<feature type="transmembrane region" description="Helical" evidence="2">
    <location>
        <begin position="90"/>
        <end position="109"/>
    </location>
</feature>
<feature type="transmembrane region" description="Helical" evidence="2">
    <location>
        <begin position="264"/>
        <end position="286"/>
    </location>
</feature>
<keyword evidence="2" id="KW-0812">Transmembrane</keyword>
<dbReference type="EMBL" id="JAVRES010000002">
    <property type="protein sequence ID" value="MDT0434233.1"/>
    <property type="molecule type" value="Genomic_DNA"/>
</dbReference>
<keyword evidence="4" id="KW-1185">Reference proteome</keyword>